<comment type="caution">
    <text evidence="5">The sequence shown here is derived from an EMBL/GenBank/DDBJ whole genome shotgun (WGS) entry which is preliminary data.</text>
</comment>
<accession>A0A366K7C3</accession>
<dbReference type="SUPFAM" id="SSF53590">
    <property type="entry name" value="Nucleoside hydrolase"/>
    <property type="match status" value="1"/>
</dbReference>
<dbReference type="GO" id="GO:0006152">
    <property type="term" value="P:purine nucleoside catabolic process"/>
    <property type="evidence" value="ECO:0007669"/>
    <property type="project" value="TreeGrafter"/>
</dbReference>
<dbReference type="AlphaFoldDB" id="A0A366K7C3"/>
<reference evidence="5 6" key="1">
    <citation type="submission" date="2017-10" db="EMBL/GenBank/DDBJ databases">
        <title>Bifidobacterium xylocopum sp. nov. and Bifidobacterium aemilianum sp. nov., from the carpenter bee (Xylocopa violacea) digestive tract.</title>
        <authorList>
            <person name="Alberoni D."/>
            <person name="Baffoni L."/>
            <person name="Di Gioia D."/>
            <person name="Gaggia F."/>
            <person name="Biavati B."/>
        </authorList>
    </citation>
    <scope>NUCLEOTIDE SEQUENCE [LARGE SCALE GENOMIC DNA]</scope>
    <source>
        <strain evidence="5 6">XV10</strain>
    </source>
</reference>
<gene>
    <name evidence="5" type="ORF">CRD60_08030</name>
</gene>
<dbReference type="Pfam" id="PF01156">
    <property type="entry name" value="IU_nuc_hydro"/>
    <property type="match status" value="1"/>
</dbReference>
<dbReference type="EMBL" id="PDCG01000014">
    <property type="protein sequence ID" value="RBP97207.1"/>
    <property type="molecule type" value="Genomic_DNA"/>
</dbReference>
<dbReference type="Gene3D" id="3.90.245.10">
    <property type="entry name" value="Ribonucleoside hydrolase-like"/>
    <property type="match status" value="1"/>
</dbReference>
<feature type="region of interest" description="Disordered" evidence="3">
    <location>
        <begin position="98"/>
        <end position="133"/>
    </location>
</feature>
<dbReference type="InterPro" id="IPR036452">
    <property type="entry name" value="Ribo_hydro-like"/>
</dbReference>
<keyword evidence="2" id="KW-0326">Glycosidase</keyword>
<sequence>MNKEHTLIIDCDPGNGIPGANVDDAIALSYALTAPDLKLASIWTVFGNTSSDLGYMSAAKLLKSLGHDGSTLRRGSDQPISGDRNLWIAKRKDSASCAEAPEEWTSRQSGQVGADDDLSPYTSSNPPESSPHQLAEDLLAQPQALDAAAIGPLTNLARVISQEPLAAQRIHRIYAMGGTLGFGDLVDTNFAVDPEAARIVLNSGIPITLVPLDTTRTTHLSQETWSAIYQQADPAKAPWKDEIRDWLVPWLQFSERTRPVDGMWIHDLVAVAAINRPDLVTIEQTDVRIANNGKLYRANDPNLPTQAMSGPITVDLCTGVDNDGLIEAWAQLVMPA</sequence>
<dbReference type="GO" id="GO:0005829">
    <property type="term" value="C:cytosol"/>
    <property type="evidence" value="ECO:0007669"/>
    <property type="project" value="TreeGrafter"/>
</dbReference>
<organism evidence="5 6">
    <name type="scientific">Bifidobacterium aemilianum</name>
    <dbReference type="NCBI Taxonomy" id="2493120"/>
    <lineage>
        <taxon>Bacteria</taxon>
        <taxon>Bacillati</taxon>
        <taxon>Actinomycetota</taxon>
        <taxon>Actinomycetes</taxon>
        <taxon>Bifidobacteriales</taxon>
        <taxon>Bifidobacteriaceae</taxon>
        <taxon>Bifidobacterium</taxon>
    </lineage>
</organism>
<evidence type="ECO:0000313" key="6">
    <source>
        <dbReference type="Proteomes" id="UP000252530"/>
    </source>
</evidence>
<evidence type="ECO:0000256" key="1">
    <source>
        <dbReference type="ARBA" id="ARBA00022801"/>
    </source>
</evidence>
<dbReference type="OrthoDB" id="9797882at2"/>
<feature type="compositionally biased region" description="Polar residues" evidence="3">
    <location>
        <begin position="120"/>
        <end position="132"/>
    </location>
</feature>
<dbReference type="InterPro" id="IPR023186">
    <property type="entry name" value="IUNH"/>
</dbReference>
<keyword evidence="1" id="KW-0378">Hydrolase</keyword>
<dbReference type="GO" id="GO:0008477">
    <property type="term" value="F:purine nucleosidase activity"/>
    <property type="evidence" value="ECO:0007669"/>
    <property type="project" value="TreeGrafter"/>
</dbReference>
<dbReference type="Proteomes" id="UP000252530">
    <property type="component" value="Unassembled WGS sequence"/>
</dbReference>
<feature type="domain" description="Inosine/uridine-preferring nucleoside hydrolase" evidence="4">
    <location>
        <begin position="7"/>
        <end position="325"/>
    </location>
</feature>
<dbReference type="RefSeq" id="WP_113860758.1">
    <property type="nucleotide sequence ID" value="NZ_PDCG01000014.1"/>
</dbReference>
<proteinExistence type="predicted"/>
<keyword evidence="6" id="KW-1185">Reference proteome</keyword>
<dbReference type="InterPro" id="IPR001910">
    <property type="entry name" value="Inosine/uridine_hydrolase_dom"/>
</dbReference>
<evidence type="ECO:0000256" key="3">
    <source>
        <dbReference type="SAM" id="MobiDB-lite"/>
    </source>
</evidence>
<dbReference type="PANTHER" id="PTHR12304:SF4">
    <property type="entry name" value="URIDINE NUCLEOSIDASE"/>
    <property type="match status" value="1"/>
</dbReference>
<dbReference type="PANTHER" id="PTHR12304">
    <property type="entry name" value="INOSINE-URIDINE PREFERRING NUCLEOSIDE HYDROLASE"/>
    <property type="match status" value="1"/>
</dbReference>
<evidence type="ECO:0000313" key="5">
    <source>
        <dbReference type="EMBL" id="RBP97207.1"/>
    </source>
</evidence>
<evidence type="ECO:0000259" key="4">
    <source>
        <dbReference type="Pfam" id="PF01156"/>
    </source>
</evidence>
<evidence type="ECO:0000256" key="2">
    <source>
        <dbReference type="ARBA" id="ARBA00023295"/>
    </source>
</evidence>
<name>A0A366K7C3_9BIFI</name>
<protein>
    <recommendedName>
        <fullName evidence="4">Inosine/uridine-preferring nucleoside hydrolase domain-containing protein</fullName>
    </recommendedName>
</protein>